<dbReference type="PANTHER" id="PTHR19959:SF119">
    <property type="entry name" value="FUNGAL LIPASE-LIKE DOMAIN-CONTAINING PROTEIN"/>
    <property type="match status" value="1"/>
</dbReference>
<dbReference type="SUPFAM" id="SSF81901">
    <property type="entry name" value="HCP-like"/>
    <property type="match status" value="1"/>
</dbReference>
<dbReference type="Pfam" id="PF13374">
    <property type="entry name" value="TPR_10"/>
    <property type="match status" value="2"/>
</dbReference>
<protein>
    <submittedName>
        <fullName evidence="3">CHAT domain-containing protein</fullName>
    </submittedName>
</protein>
<reference evidence="3 4" key="1">
    <citation type="submission" date="2020-07" db="EMBL/GenBank/DDBJ databases">
        <title>Comparative genomics of pyrophilous fungi reveals a link between fire events and developmental genes.</title>
        <authorList>
            <consortium name="DOE Joint Genome Institute"/>
            <person name="Steindorff A.S."/>
            <person name="Carver A."/>
            <person name="Calhoun S."/>
            <person name="Stillman K."/>
            <person name="Liu H."/>
            <person name="Lipzen A."/>
            <person name="Pangilinan J."/>
            <person name="Labutti K."/>
            <person name="Bruns T.D."/>
            <person name="Grigoriev I.V."/>
        </authorList>
    </citation>
    <scope>NUCLEOTIDE SEQUENCE [LARGE SCALE GENOMIC DNA]</scope>
    <source>
        <strain evidence="3 4">CBS 144469</strain>
    </source>
</reference>
<dbReference type="Gene3D" id="1.25.40.10">
    <property type="entry name" value="Tetratricopeptide repeat domain"/>
    <property type="match status" value="3"/>
</dbReference>
<name>A0A8H6M566_9AGAR</name>
<dbReference type="OrthoDB" id="9991317at2759"/>
<dbReference type="Proteomes" id="UP000521943">
    <property type="component" value="Unassembled WGS sequence"/>
</dbReference>
<gene>
    <name evidence="3" type="ORF">DFP72DRAFT_1169118</name>
</gene>
<feature type="region of interest" description="Disordered" evidence="1">
    <location>
        <begin position="19"/>
        <end position="43"/>
    </location>
</feature>
<feature type="region of interest" description="Disordered" evidence="1">
    <location>
        <begin position="218"/>
        <end position="239"/>
    </location>
</feature>
<dbReference type="Pfam" id="PF12770">
    <property type="entry name" value="CHAT"/>
    <property type="match status" value="1"/>
</dbReference>
<dbReference type="InterPro" id="IPR011990">
    <property type="entry name" value="TPR-like_helical_dom_sf"/>
</dbReference>
<dbReference type="EMBL" id="JACGCI010000027">
    <property type="protein sequence ID" value="KAF6756108.1"/>
    <property type="molecule type" value="Genomic_DNA"/>
</dbReference>
<evidence type="ECO:0000256" key="1">
    <source>
        <dbReference type="SAM" id="MobiDB-lite"/>
    </source>
</evidence>
<evidence type="ECO:0000313" key="4">
    <source>
        <dbReference type="Proteomes" id="UP000521943"/>
    </source>
</evidence>
<evidence type="ECO:0000259" key="2">
    <source>
        <dbReference type="Pfam" id="PF12770"/>
    </source>
</evidence>
<sequence>MSLAPTAPAPWLMRRMSHTSLRGGKRASTTSLSVPGVGTGTEEELEERRSGRCCCTFGEHDGCFPTSGPLGLSEEESVRMLSGLPASSPVSLIVAFYRPTTTNTFGIIIRPIRSKRTPSIRCYFRPPSQRPQAGSCSRSLQISQYIFLLKHSTQDLITCAGQTNCHATAEAEAEVGTDGLPPMLRIVDVFPGEGVVGGHQHQHECELDDSVHHPPNVKTGTTTFNDADSASPYHQPSLPHTSLGSEDAIHPEPALPIAIPMTVTPPAPLEPKNALSPPPLQTPPALLAAFTSMTPGSTLRKRAWFYASRSPSPSSSLQRRRLIWHRLSTGGLRLWWGRGDDSENVACASCSDFGLGVNVRALEKQLHPFIHIQSPPGDWYDKPTWFEYPDSGGGGGGHEQLFEDGVVLTRQYKTGNDHDDLATAISKLRRAVEFTPSDHPDMALRLAWLGDSLWSRSERTGDLQDIADAISAEQRALELTPEGHPDMAERLANLGISIHSRFEHTGDLQDLAQAISMKQRALELTPEGHPDMAERLATLGTSMHSRFKHTGDLQDIGEAISTKRRAVDVTPEGHPDLALRLANLGSSLQSRIHRTGDLQDLAEGISAHQRALELTPEGHPDMPARLANLGSSLWFRFQRTGDLQDLAEAILAQQRGLDLTPEGHPYMAQQLANLGMSLRSRFNRTGDLQDLAEGISAQQRALELTPEGHPDMAQRLANLGTSLHSRFNRTGDVQDIAEAISVKRRAVDLTPEGHPDMASRLAGLGSSLWSRFERTGDLQDLAEAISAEQRALELTPDGHREMAERLAGLGTSLWSRFKRTGDLQDLAQAISMEQRALEITPEGHSNMARRLANLAVSFQSRFLRTGDIHDFNEALSKCRTAATSTFGLSQERLQAAQSWAQLLQKHNPGSPETLTAFDTVIRLITLMTTLDQVLENRYSRLVDTSGIALQAASSAFKFDRVEKALEWLEQGRCLVWRQLASLRTPLDDLRRYDSQLADQFLELSKRLEGAGSVRIGARSGMSTSEKVSLEDQARDHVRSAREWDDLLVKIRASPGFERFLEPSPWYALIPHLPESGRVIVINIDSRRCDAIVLSAGENNPLHIPLPSFSIAKCNQYRQALTGQLYAYDYRDRARMMTNAPDRGDDARTVRRIKRRKIGESIVQGVLRGLWTDLVEPIMKALGIQKVAASSTAAARAPRIWWCPSGPLSFLPIHAAGIYTSESTECVLDYAVSSYTPTIAALIDRVSNTRPIRLGVSGLFMTCQPRAAGGSHIPGTTEEVQSIYKLATENGLRAERFHGSAITPATCLDFMEKFSSIHLACHASQDATNPLESRFLFHNGSLDLFTILQRNLKDADLAFLSACQTGTGSEKLPDEAVHLAAGMLAAGYRRVVATMWAIRDEHAPAVATDFYQYLLDHRDPADGSSFDGTHSARALHHATQQLRIRLGNDSDESLLAWIPYVHFGH</sequence>
<evidence type="ECO:0000313" key="3">
    <source>
        <dbReference type="EMBL" id="KAF6756108.1"/>
    </source>
</evidence>
<proteinExistence type="predicted"/>
<accession>A0A8H6M566</accession>
<dbReference type="PANTHER" id="PTHR19959">
    <property type="entry name" value="KINESIN LIGHT CHAIN"/>
    <property type="match status" value="1"/>
</dbReference>
<organism evidence="3 4">
    <name type="scientific">Ephemerocybe angulata</name>
    <dbReference type="NCBI Taxonomy" id="980116"/>
    <lineage>
        <taxon>Eukaryota</taxon>
        <taxon>Fungi</taxon>
        <taxon>Dikarya</taxon>
        <taxon>Basidiomycota</taxon>
        <taxon>Agaricomycotina</taxon>
        <taxon>Agaricomycetes</taxon>
        <taxon>Agaricomycetidae</taxon>
        <taxon>Agaricales</taxon>
        <taxon>Agaricineae</taxon>
        <taxon>Psathyrellaceae</taxon>
        <taxon>Ephemerocybe</taxon>
    </lineage>
</organism>
<dbReference type="SUPFAM" id="SSF48452">
    <property type="entry name" value="TPR-like"/>
    <property type="match status" value="1"/>
</dbReference>
<keyword evidence="4" id="KW-1185">Reference proteome</keyword>
<comment type="caution">
    <text evidence="3">The sequence shown here is derived from an EMBL/GenBank/DDBJ whole genome shotgun (WGS) entry which is preliminary data.</text>
</comment>
<feature type="domain" description="CHAT" evidence="2">
    <location>
        <begin position="1165"/>
        <end position="1463"/>
    </location>
</feature>
<dbReference type="InterPro" id="IPR024983">
    <property type="entry name" value="CHAT_dom"/>
</dbReference>